<dbReference type="eggNOG" id="COG0584">
    <property type="taxonomic scope" value="Bacteria"/>
</dbReference>
<feature type="domain" description="GP-PDE" evidence="2">
    <location>
        <begin position="143"/>
        <end position="402"/>
    </location>
</feature>
<dbReference type="InterPro" id="IPR030395">
    <property type="entry name" value="GP_PDE_dom"/>
</dbReference>
<proteinExistence type="predicted"/>
<keyword evidence="1" id="KW-0732">Signal</keyword>
<evidence type="ECO:0000313" key="3">
    <source>
        <dbReference type="EMBL" id="ADV84563.1"/>
    </source>
</evidence>
<dbReference type="GO" id="GO:0006629">
    <property type="term" value="P:lipid metabolic process"/>
    <property type="evidence" value="ECO:0007669"/>
    <property type="project" value="InterPro"/>
</dbReference>
<name>E8V206_TERSS</name>
<evidence type="ECO:0000313" key="4">
    <source>
        <dbReference type="Proteomes" id="UP000006844"/>
    </source>
</evidence>
<feature type="signal peptide" evidence="1">
    <location>
        <begin position="1"/>
        <end position="22"/>
    </location>
</feature>
<feature type="chain" id="PRO_5003232310" evidence="1">
    <location>
        <begin position="23"/>
        <end position="402"/>
    </location>
</feature>
<evidence type="ECO:0000256" key="1">
    <source>
        <dbReference type="SAM" id="SignalP"/>
    </source>
</evidence>
<gene>
    <name evidence="3" type="ordered locus">AciPR4_3814</name>
</gene>
<dbReference type="PANTHER" id="PTHR46211">
    <property type="entry name" value="GLYCEROPHOSPHORYL DIESTER PHOSPHODIESTERASE"/>
    <property type="match status" value="1"/>
</dbReference>
<keyword evidence="4" id="KW-1185">Reference proteome</keyword>
<organism evidence="3 4">
    <name type="scientific">Terriglobus saanensis (strain ATCC BAA-1853 / DSM 23119 / SP1PR4)</name>
    <dbReference type="NCBI Taxonomy" id="401053"/>
    <lineage>
        <taxon>Bacteria</taxon>
        <taxon>Pseudomonadati</taxon>
        <taxon>Acidobacteriota</taxon>
        <taxon>Terriglobia</taxon>
        <taxon>Terriglobales</taxon>
        <taxon>Acidobacteriaceae</taxon>
        <taxon>Terriglobus</taxon>
    </lineage>
</organism>
<dbReference type="Gene3D" id="3.20.20.190">
    <property type="entry name" value="Phosphatidylinositol (PI) phosphodiesterase"/>
    <property type="match status" value="3"/>
</dbReference>
<dbReference type="GO" id="GO:0008081">
    <property type="term" value="F:phosphoric diester hydrolase activity"/>
    <property type="evidence" value="ECO:0007669"/>
    <property type="project" value="InterPro"/>
</dbReference>
<dbReference type="KEGG" id="tsa:AciPR4_3814"/>
<protein>
    <submittedName>
        <fullName evidence="3">Glycerophosphoryl diester phosphodiesterase</fullName>
    </submittedName>
</protein>
<dbReference type="HOGENOM" id="CLU_672548_0_0_0"/>
<dbReference type="SUPFAM" id="SSF51695">
    <property type="entry name" value="PLC-like phosphodiesterases"/>
    <property type="match status" value="2"/>
</dbReference>
<dbReference type="Proteomes" id="UP000006844">
    <property type="component" value="Chromosome"/>
</dbReference>
<dbReference type="STRING" id="401053.AciPR4_3814"/>
<dbReference type="PROSITE" id="PS51704">
    <property type="entry name" value="GP_PDE"/>
    <property type="match status" value="2"/>
</dbReference>
<dbReference type="PANTHER" id="PTHR46211:SF14">
    <property type="entry name" value="GLYCEROPHOSPHODIESTER PHOSPHODIESTERASE"/>
    <property type="match status" value="1"/>
</dbReference>
<accession>E8V206</accession>
<evidence type="ECO:0000259" key="2">
    <source>
        <dbReference type="PROSITE" id="PS51704"/>
    </source>
</evidence>
<sequence length="402" mass="44328">MRVFVIRFQTTAVLLSGFIVTAAVPAQTSMKNPFVQLMEKASAHAKAHGASVPVLSPVDVTVLGTMPGSDKKLEMPLVPVSELQAMGVKVVPWTTNDPDRMRALMALGVDGIISDRPDLLRKVVEEARASAKTPAERERLAKFDMAAHRGGRGLRPENTLPSFENGIDQGATTLETDTGVSTDHESTIWHDQFYNPQSCRHADGTPYTLENRVYLQDISSKDAQKIFVCDKLHFSSSPGDTSQTNDLTLSPVSVAFAKKEGMPSPYAPTYVAQLFRFVRFYTEFYSKGAGKDLPHAKERAANGAKVRFNIETKSVPEGMSTSTRPDAGKITVHTVDPETFVKVLGGTILREHMEDRAEIQSFDFRTLILVEEQFPRIPTYYLTENPKMLSGALVPASLRHTE</sequence>
<reference evidence="3 4" key="1">
    <citation type="journal article" date="2012" name="Stand. Genomic Sci.">
        <title>Complete genome sequence of Terriglobus saanensis type strain SP1PR4(T), an Acidobacteria from tundra soil.</title>
        <authorList>
            <person name="Rawat S.R."/>
            <person name="Mannisto M.K."/>
            <person name="Starovoytov V."/>
            <person name="Goodwin L."/>
            <person name="Nolan M."/>
            <person name="Hauser L."/>
            <person name="Land M."/>
            <person name="Davenport K.W."/>
            <person name="Woyke T."/>
            <person name="Haggblom M.M."/>
        </authorList>
    </citation>
    <scope>NUCLEOTIDE SEQUENCE</scope>
    <source>
        <strain evidence="4">ATCC BAA-1853 / DSM 23119 / SP1PR4</strain>
    </source>
</reference>
<feature type="domain" description="GP-PDE" evidence="2">
    <location>
        <begin position="1"/>
        <end position="124"/>
    </location>
</feature>
<dbReference type="InterPro" id="IPR017946">
    <property type="entry name" value="PLC-like_Pdiesterase_TIM-brl"/>
</dbReference>
<dbReference type="Pfam" id="PF03009">
    <property type="entry name" value="GDPD"/>
    <property type="match status" value="2"/>
</dbReference>
<dbReference type="AlphaFoldDB" id="E8V206"/>
<dbReference type="EMBL" id="CP002467">
    <property type="protein sequence ID" value="ADV84563.1"/>
    <property type="molecule type" value="Genomic_DNA"/>
</dbReference>